<protein>
    <recommendedName>
        <fullName evidence="5">SAUR family protein</fullName>
    </recommendedName>
</protein>
<evidence type="ECO:0000256" key="2">
    <source>
        <dbReference type="SAM" id="MobiDB-lite"/>
    </source>
</evidence>
<dbReference type="InterPro" id="IPR003676">
    <property type="entry name" value="SAUR_fam"/>
</dbReference>
<dbReference type="PANTHER" id="PTHR31374:SF329">
    <property type="entry name" value="SAUR-LIKE AUXIN-RESPONSIVE PROTEIN FAMILY"/>
    <property type="match status" value="1"/>
</dbReference>
<comment type="similarity">
    <text evidence="1">Belongs to the ARG7 family.</text>
</comment>
<dbReference type="PANTHER" id="PTHR31374">
    <property type="entry name" value="AUXIN-INDUCED PROTEIN-LIKE-RELATED"/>
    <property type="match status" value="1"/>
</dbReference>
<feature type="compositionally biased region" description="Low complexity" evidence="2">
    <location>
        <begin position="180"/>
        <end position="190"/>
    </location>
</feature>
<gene>
    <name evidence="3" type="ORF">U9M48_029447</name>
</gene>
<dbReference type="AlphaFoldDB" id="A0AAQ3X2Q0"/>
<accession>A0AAQ3X2Q0</accession>
<keyword evidence="4" id="KW-1185">Reference proteome</keyword>
<feature type="compositionally biased region" description="Basic and acidic residues" evidence="2">
    <location>
        <begin position="298"/>
        <end position="308"/>
    </location>
</feature>
<dbReference type="GO" id="GO:0009733">
    <property type="term" value="P:response to auxin"/>
    <property type="evidence" value="ECO:0007669"/>
    <property type="project" value="InterPro"/>
</dbReference>
<evidence type="ECO:0008006" key="5">
    <source>
        <dbReference type="Google" id="ProtNLM"/>
    </source>
</evidence>
<dbReference type="Pfam" id="PF02519">
    <property type="entry name" value="Auxin_inducible"/>
    <property type="match status" value="1"/>
</dbReference>
<feature type="region of interest" description="Disordered" evidence="2">
    <location>
        <begin position="298"/>
        <end position="321"/>
    </location>
</feature>
<evidence type="ECO:0000313" key="4">
    <source>
        <dbReference type="Proteomes" id="UP001341281"/>
    </source>
</evidence>
<name>A0AAQ3X2Q0_PASNO</name>
<reference evidence="3 4" key="1">
    <citation type="submission" date="2024-02" db="EMBL/GenBank/DDBJ databases">
        <title>High-quality chromosome-scale genome assembly of Pensacola bahiagrass (Paspalum notatum Flugge var. saurae).</title>
        <authorList>
            <person name="Vega J.M."/>
            <person name="Podio M."/>
            <person name="Orjuela J."/>
            <person name="Siena L.A."/>
            <person name="Pessino S.C."/>
            <person name="Combes M.C."/>
            <person name="Mariac C."/>
            <person name="Albertini E."/>
            <person name="Pupilli F."/>
            <person name="Ortiz J.P.A."/>
            <person name="Leblanc O."/>
        </authorList>
    </citation>
    <scope>NUCLEOTIDE SEQUENCE [LARGE SCALE GENOMIC DNA]</scope>
    <source>
        <strain evidence="3">R1</strain>
        <tissue evidence="3">Leaf</tissue>
    </source>
</reference>
<dbReference type="Proteomes" id="UP001341281">
    <property type="component" value="Chromosome 06"/>
</dbReference>
<feature type="region of interest" description="Disordered" evidence="2">
    <location>
        <begin position="133"/>
        <end position="213"/>
    </location>
</feature>
<proteinExistence type="inferred from homology"/>
<organism evidence="3 4">
    <name type="scientific">Paspalum notatum var. saurae</name>
    <dbReference type="NCBI Taxonomy" id="547442"/>
    <lineage>
        <taxon>Eukaryota</taxon>
        <taxon>Viridiplantae</taxon>
        <taxon>Streptophyta</taxon>
        <taxon>Embryophyta</taxon>
        <taxon>Tracheophyta</taxon>
        <taxon>Spermatophyta</taxon>
        <taxon>Magnoliopsida</taxon>
        <taxon>Liliopsida</taxon>
        <taxon>Poales</taxon>
        <taxon>Poaceae</taxon>
        <taxon>PACMAD clade</taxon>
        <taxon>Panicoideae</taxon>
        <taxon>Andropogonodae</taxon>
        <taxon>Paspaleae</taxon>
        <taxon>Paspalinae</taxon>
        <taxon>Paspalum</taxon>
    </lineage>
</organism>
<feature type="compositionally biased region" description="Low complexity" evidence="2">
    <location>
        <begin position="133"/>
        <end position="151"/>
    </location>
</feature>
<sequence length="321" mass="33725">MVWCGWRLLATRGSPPSNAGGSSPHRLTPPSQVWIWTMHAFGLVRVRSASSAATAPERKPSTTWRFPSRARVVIAVVAAPMGDDESSGAAADDESTTSSGLLRIVWFRQMVHGWQSSSSSSTASATATATAESSSAAADGASPDAAAAASTGRTNDATPGAGDSDRSPLLPADRVRRRQPGVVVVVPERGSTTGRPGCSCPDAGAEGESSPVTPMTPDAAAPPADVPRGCVPVHVGAERRRFVVPTAYLGMPVFRRLLEKAEEEFEFQYRGGALTIPCDTEAFKYILLVMDRHRQGLVDDEGNAKDDGEQCASSSSSSQTR</sequence>
<dbReference type="EMBL" id="CP144750">
    <property type="protein sequence ID" value="WVZ82150.1"/>
    <property type="molecule type" value="Genomic_DNA"/>
</dbReference>
<evidence type="ECO:0000256" key="1">
    <source>
        <dbReference type="ARBA" id="ARBA00006974"/>
    </source>
</evidence>
<evidence type="ECO:0000313" key="3">
    <source>
        <dbReference type="EMBL" id="WVZ82150.1"/>
    </source>
</evidence>